<accession>A0AAV9KCX4</accession>
<dbReference type="Gene3D" id="1.25.70.10">
    <property type="entry name" value="Transcription termination factor 3, mitochondrial"/>
    <property type="match status" value="1"/>
</dbReference>
<dbReference type="PANTHER" id="PTHR13068">
    <property type="entry name" value="CGI-12 PROTEIN-RELATED"/>
    <property type="match status" value="1"/>
</dbReference>
<dbReference type="PANTHER" id="PTHR13068:SF239">
    <property type="match status" value="1"/>
</dbReference>
<dbReference type="InterPro" id="IPR003690">
    <property type="entry name" value="MTERF"/>
</dbReference>
<comment type="similarity">
    <text evidence="1">Belongs to the mTERF family.</text>
</comment>
<reference evidence="4 5" key="1">
    <citation type="submission" date="2023-10" db="EMBL/GenBank/DDBJ databases">
        <title>Genome-Wide Identification Analysis in wild type Solanum Pinnatisectum Reveals Some Genes Defensing Phytophthora Infestans.</title>
        <authorList>
            <person name="Sun C."/>
        </authorList>
    </citation>
    <scope>NUCLEOTIDE SEQUENCE [LARGE SCALE GENOMIC DNA]</scope>
    <source>
        <strain evidence="4">LQN</strain>
        <tissue evidence="4">Leaf</tissue>
    </source>
</reference>
<evidence type="ECO:0000256" key="1">
    <source>
        <dbReference type="ARBA" id="ARBA00007692"/>
    </source>
</evidence>
<evidence type="ECO:0000313" key="4">
    <source>
        <dbReference type="EMBL" id="KAK4711281.1"/>
    </source>
</evidence>
<evidence type="ECO:0000256" key="2">
    <source>
        <dbReference type="ARBA" id="ARBA00022472"/>
    </source>
</evidence>
<dbReference type="FunFam" id="1.25.70.10:FF:000001">
    <property type="entry name" value="Mitochondrial transcription termination factor-like"/>
    <property type="match status" value="1"/>
</dbReference>
<dbReference type="AlphaFoldDB" id="A0AAV9KCX4"/>
<evidence type="ECO:0000313" key="5">
    <source>
        <dbReference type="Proteomes" id="UP001311915"/>
    </source>
</evidence>
<dbReference type="SMART" id="SM00733">
    <property type="entry name" value="Mterf"/>
    <property type="match status" value="6"/>
</dbReference>
<organism evidence="4 5">
    <name type="scientific">Solanum pinnatisectum</name>
    <name type="common">tansyleaf nightshade</name>
    <dbReference type="NCBI Taxonomy" id="50273"/>
    <lineage>
        <taxon>Eukaryota</taxon>
        <taxon>Viridiplantae</taxon>
        <taxon>Streptophyta</taxon>
        <taxon>Embryophyta</taxon>
        <taxon>Tracheophyta</taxon>
        <taxon>Spermatophyta</taxon>
        <taxon>Magnoliopsida</taxon>
        <taxon>eudicotyledons</taxon>
        <taxon>Gunneridae</taxon>
        <taxon>Pentapetalae</taxon>
        <taxon>asterids</taxon>
        <taxon>lamiids</taxon>
        <taxon>Solanales</taxon>
        <taxon>Solanaceae</taxon>
        <taxon>Solanoideae</taxon>
        <taxon>Solaneae</taxon>
        <taxon>Solanum</taxon>
    </lineage>
</organism>
<proteinExistence type="inferred from homology"/>
<dbReference type="GO" id="GO:0006353">
    <property type="term" value="P:DNA-templated transcription termination"/>
    <property type="evidence" value="ECO:0007669"/>
    <property type="project" value="UniProtKB-KW"/>
</dbReference>
<keyword evidence="2" id="KW-0806">Transcription termination</keyword>
<dbReference type="InterPro" id="IPR038538">
    <property type="entry name" value="MTERF_sf"/>
</dbReference>
<sequence length="371" mass="42635">MFLRGKAVVVSTHNSIFHCNGFGDLLSSFNFRSQYLYSTTATPASTHVLVKYLVDSLGFSNEEAASTSSKVTSRKNLKNPDLVINFLKQTGFDNTQMKIMVSRVPKFQCLMDRGLSGSDLVDVIAKGSQIVDRGLDTHLRPTIDLLRRILGSDENVVKALKRFPWLLSFRAHHIMETNLLLLKNYGVPDERIKKLMLRNPSYITQNPERIKGLLHRMENDFLVPRDCSSFIYGYQVLNSQNKSKLEKKLEIFKSFGWSDDDILEMFQKLPFCVGLSEVRIQKALNLFMKELGLGTAYLVSHPAILAFSMEKRVVPRMQVLKILDKKKVERRKLDLYYALSLTETKFIDYFVMPYKDQIPDLYEQLNKIVAP</sequence>
<name>A0AAV9KCX4_9SOLN</name>
<protein>
    <submittedName>
        <fullName evidence="4">Uncharacterized protein</fullName>
    </submittedName>
</protein>
<gene>
    <name evidence="4" type="ORF">R3W88_005794</name>
</gene>
<keyword evidence="5" id="KW-1185">Reference proteome</keyword>
<keyword evidence="2" id="KW-0804">Transcription</keyword>
<dbReference type="Proteomes" id="UP001311915">
    <property type="component" value="Unassembled WGS sequence"/>
</dbReference>
<keyword evidence="2" id="KW-0805">Transcription regulation</keyword>
<evidence type="ECO:0000256" key="3">
    <source>
        <dbReference type="ARBA" id="ARBA00022946"/>
    </source>
</evidence>
<comment type="caution">
    <text evidence="4">The sequence shown here is derived from an EMBL/GenBank/DDBJ whole genome shotgun (WGS) entry which is preliminary data.</text>
</comment>
<dbReference type="GO" id="GO:0003676">
    <property type="term" value="F:nucleic acid binding"/>
    <property type="evidence" value="ECO:0007669"/>
    <property type="project" value="InterPro"/>
</dbReference>
<keyword evidence="3" id="KW-0809">Transit peptide</keyword>
<dbReference type="Pfam" id="PF02536">
    <property type="entry name" value="mTERF"/>
    <property type="match status" value="1"/>
</dbReference>
<dbReference type="EMBL" id="JAWPEI010000011">
    <property type="protein sequence ID" value="KAK4711281.1"/>
    <property type="molecule type" value="Genomic_DNA"/>
</dbReference>